<name>A0ABP7B7A3_9ACTN</name>
<comment type="caution">
    <text evidence="2">The sequence shown here is derived from an EMBL/GenBank/DDBJ whole genome shotgun (WGS) entry which is preliminary data.</text>
</comment>
<organism evidence="2 3">
    <name type="scientific">Nonomuraea antimicrobica</name>
    <dbReference type="NCBI Taxonomy" id="561173"/>
    <lineage>
        <taxon>Bacteria</taxon>
        <taxon>Bacillati</taxon>
        <taxon>Actinomycetota</taxon>
        <taxon>Actinomycetes</taxon>
        <taxon>Streptosporangiales</taxon>
        <taxon>Streptosporangiaceae</taxon>
        <taxon>Nonomuraea</taxon>
    </lineage>
</organism>
<sequence>MRNAELTPAEQALAAAVPRGQEVDLSTAGSGRSVRAEVLAGLLLGEYADPADKPALRLTGARITGLLHLAFGEIDFPVTFRRCAFDEAPDLYQARTRFLSFDGSELPGLVASNLQVEGNLRLTGCHVTGELRLPGARINGTLTMNGARLDHPGGAAVNAERLDVGGDLRAHDGFACDGELILTAARVGAALNLDGARLRAPGGLAFGGSNLVVQVGLFARDMEVDGEVNLRFARIGGPLTLRGSRLRNPGGLAVHGGGLNAESGLFMARAETEGVVWLEAAAIGRTLSLDGARLRNPDGLVLAGDGLVVDGALRGRKGLSAVGEISLVDASVSGGVFFEGAELVNPGRAVLRATGITVGKVLNLCDGFSARGRVGLTNAHVGSRLCVDDATLESPGGEALVCRRVETRELAMRTARPILGTVELRHARIGVLRDDPAVWPGELRMDGLSYEVLEPRLPAAERLGWLRRDPDGYLPNAYEQLAEMYRRQGDDADARDTLLAGQRQRRATLPWNARLWGRLQDVTVGYGFRPLRAAGWLLALLAVGTVVFGLDEPPPLKRGEAPEFNPLVYTLDLLLPIIDFGQEKAFNPGGGTQWLAYGLIAAGWVLATTIAAGLTRTLRRA</sequence>
<feature type="transmembrane region" description="Helical" evidence="1">
    <location>
        <begin position="594"/>
        <end position="615"/>
    </location>
</feature>
<accession>A0ABP7B7A3</accession>
<dbReference type="RefSeq" id="WP_344874015.1">
    <property type="nucleotide sequence ID" value="NZ_BAAAZP010000019.1"/>
</dbReference>
<keyword evidence="1" id="KW-0472">Membrane</keyword>
<dbReference type="EMBL" id="BAAAZP010000019">
    <property type="protein sequence ID" value="GAA3651667.1"/>
    <property type="molecule type" value="Genomic_DNA"/>
</dbReference>
<keyword evidence="1" id="KW-1133">Transmembrane helix</keyword>
<protein>
    <recommendedName>
        <fullName evidence="4">Membrane-associated oxidoreductase</fullName>
    </recommendedName>
</protein>
<evidence type="ECO:0000313" key="2">
    <source>
        <dbReference type="EMBL" id="GAA3651667.1"/>
    </source>
</evidence>
<evidence type="ECO:0008006" key="4">
    <source>
        <dbReference type="Google" id="ProtNLM"/>
    </source>
</evidence>
<keyword evidence="3" id="KW-1185">Reference proteome</keyword>
<reference evidence="3" key="1">
    <citation type="journal article" date="2019" name="Int. J. Syst. Evol. Microbiol.">
        <title>The Global Catalogue of Microorganisms (GCM) 10K type strain sequencing project: providing services to taxonomists for standard genome sequencing and annotation.</title>
        <authorList>
            <consortium name="The Broad Institute Genomics Platform"/>
            <consortium name="The Broad Institute Genome Sequencing Center for Infectious Disease"/>
            <person name="Wu L."/>
            <person name="Ma J."/>
        </authorList>
    </citation>
    <scope>NUCLEOTIDE SEQUENCE [LARGE SCALE GENOMIC DNA]</scope>
    <source>
        <strain evidence="3">JCM 16904</strain>
    </source>
</reference>
<evidence type="ECO:0000313" key="3">
    <source>
        <dbReference type="Proteomes" id="UP001500902"/>
    </source>
</evidence>
<evidence type="ECO:0000256" key="1">
    <source>
        <dbReference type="SAM" id="Phobius"/>
    </source>
</evidence>
<dbReference type="Proteomes" id="UP001500902">
    <property type="component" value="Unassembled WGS sequence"/>
</dbReference>
<keyword evidence="1" id="KW-0812">Transmembrane</keyword>
<gene>
    <name evidence="2" type="ORF">GCM10022224_013180</name>
</gene>
<proteinExistence type="predicted"/>